<dbReference type="EMBL" id="FNCY01000029">
    <property type="protein sequence ID" value="SDI77636.1"/>
    <property type="molecule type" value="Genomic_DNA"/>
</dbReference>
<dbReference type="RefSeq" id="WP_091940566.1">
    <property type="nucleotide sequence ID" value="NZ_FNCY01000029.1"/>
</dbReference>
<dbReference type="SUPFAM" id="SSF56281">
    <property type="entry name" value="Metallo-hydrolase/oxidoreductase"/>
    <property type="match status" value="1"/>
</dbReference>
<dbReference type="PANTHER" id="PTHR13754:SF13">
    <property type="entry name" value="METALLO-BETA-LACTAMASE SUPERFAMILY PROTEIN (AFU_ORTHOLOGUE AFUA_3G07630)"/>
    <property type="match status" value="1"/>
</dbReference>
<dbReference type="InterPro" id="IPR052926">
    <property type="entry name" value="Metallo-beta-lactamase_dom"/>
</dbReference>
<dbReference type="CDD" id="cd07713">
    <property type="entry name" value="DHPS-like_MBL-fold"/>
    <property type="match status" value="1"/>
</dbReference>
<dbReference type="InterPro" id="IPR041712">
    <property type="entry name" value="DHPS-like_MBL-fold"/>
</dbReference>
<dbReference type="Pfam" id="PF00753">
    <property type="entry name" value="Lactamase_B"/>
    <property type="match status" value="1"/>
</dbReference>
<dbReference type="GO" id="GO:0016740">
    <property type="term" value="F:transferase activity"/>
    <property type="evidence" value="ECO:0007669"/>
    <property type="project" value="TreeGrafter"/>
</dbReference>
<dbReference type="STRING" id="83767.SAMN05660652_04020"/>
<sequence>MTNANVTVVIDNMVPTHAPKPFLGEHGLSMLLEIDGRRLLIDTGQTAAVAHNLGLLGFAPSSFDAIVLSHGHYDHAGGLPHVLERAGRRLPVFVHAEAFGEKYSVSRGERRFVGIPMRVERLEGVGADFQRVEAPVEWSPGLWLSGSVPRVTDFETGDARLVAPDAGRGCDCQDPLTDDMAVFCRTPRGLVVVSGCTHSGLVNVVRHGLALTSCTRLHGWIGGTHLGPVGAAQQEATLAQLVAFAPDFVAANHCTGFSMMARLQAAFGERFIPAFVGTEISFASA</sequence>
<dbReference type="PANTHER" id="PTHR13754">
    <property type="entry name" value="METALLO-BETA-LACTAMASE SUPERFAMILY PROTEIN"/>
    <property type="match status" value="1"/>
</dbReference>
<dbReference type="AlphaFoldDB" id="A0A1G8NC16"/>
<proteinExistence type="predicted"/>
<dbReference type="SMART" id="SM00849">
    <property type="entry name" value="Lactamase_B"/>
    <property type="match status" value="1"/>
</dbReference>
<accession>A0A1G8NC16</accession>
<evidence type="ECO:0000259" key="1">
    <source>
        <dbReference type="SMART" id="SM00849"/>
    </source>
</evidence>
<evidence type="ECO:0000313" key="3">
    <source>
        <dbReference type="Proteomes" id="UP000198607"/>
    </source>
</evidence>
<keyword evidence="3" id="KW-1185">Reference proteome</keyword>
<organism evidence="2 3">
    <name type="scientific">Propionivibrio dicarboxylicus</name>
    <dbReference type="NCBI Taxonomy" id="83767"/>
    <lineage>
        <taxon>Bacteria</taxon>
        <taxon>Pseudomonadati</taxon>
        <taxon>Pseudomonadota</taxon>
        <taxon>Betaproteobacteria</taxon>
        <taxon>Rhodocyclales</taxon>
        <taxon>Rhodocyclaceae</taxon>
        <taxon>Propionivibrio</taxon>
    </lineage>
</organism>
<gene>
    <name evidence="2" type="ORF">SAMN05660652_04020</name>
</gene>
<dbReference type="OrthoDB" id="9784009at2"/>
<feature type="domain" description="Metallo-beta-lactamase" evidence="1">
    <location>
        <begin position="26"/>
        <end position="253"/>
    </location>
</feature>
<reference evidence="2 3" key="1">
    <citation type="submission" date="2016-10" db="EMBL/GenBank/DDBJ databases">
        <authorList>
            <person name="de Groot N.N."/>
        </authorList>
    </citation>
    <scope>NUCLEOTIDE SEQUENCE [LARGE SCALE GENOMIC DNA]</scope>
    <source>
        <strain evidence="2 3">DSM 5885</strain>
    </source>
</reference>
<dbReference type="Proteomes" id="UP000198607">
    <property type="component" value="Unassembled WGS sequence"/>
</dbReference>
<protein>
    <submittedName>
        <fullName evidence="2">7,8-dihydropterin-6-yl-methyl-4-(Beta-D-ribofuranosyl)aminobenzene 5'-phosphate synthase</fullName>
    </submittedName>
</protein>
<name>A0A1G8NC16_9RHOO</name>
<dbReference type="InterPro" id="IPR001279">
    <property type="entry name" value="Metallo-B-lactamas"/>
</dbReference>
<evidence type="ECO:0000313" key="2">
    <source>
        <dbReference type="EMBL" id="SDI77636.1"/>
    </source>
</evidence>
<dbReference type="InterPro" id="IPR036866">
    <property type="entry name" value="RibonucZ/Hydroxyglut_hydro"/>
</dbReference>
<dbReference type="Gene3D" id="3.60.15.10">
    <property type="entry name" value="Ribonuclease Z/Hydroxyacylglutathione hydrolase-like"/>
    <property type="match status" value="1"/>
</dbReference>